<name>A0AAV2M778_KNICA</name>
<dbReference type="GO" id="GO:0004497">
    <property type="term" value="F:monooxygenase activity"/>
    <property type="evidence" value="ECO:0007669"/>
    <property type="project" value="InterPro"/>
</dbReference>
<protein>
    <recommendedName>
        <fullName evidence="8">Prostacyclin synthase</fullName>
        <ecNumber evidence="7">4.2.1.152</ecNumber>
        <ecNumber evidence="6">5.3.99.4</ecNumber>
    </recommendedName>
    <alternativeName>
        <fullName evidence="25">Hydroperoxy icosatetraenoate dehydratase</fullName>
    </alternativeName>
    <alternativeName>
        <fullName evidence="24">Prostaglandin I2 synthase</fullName>
    </alternativeName>
</protein>
<keyword evidence="19" id="KW-0443">Lipid metabolism</keyword>
<feature type="binding site" evidence="28">
    <location>
        <position position="103"/>
    </location>
    <ligand>
        <name>substrate</name>
    </ligand>
</feature>
<keyword evidence="17" id="KW-1133">Transmembrane helix</keyword>
<dbReference type="GO" id="GO:0005506">
    <property type="term" value="F:iron ion binding"/>
    <property type="evidence" value="ECO:0007669"/>
    <property type="project" value="InterPro"/>
</dbReference>
<evidence type="ECO:0000256" key="24">
    <source>
        <dbReference type="ARBA" id="ARBA00031205"/>
    </source>
</evidence>
<dbReference type="InterPro" id="IPR001128">
    <property type="entry name" value="Cyt_P450"/>
</dbReference>
<evidence type="ECO:0000256" key="18">
    <source>
        <dbReference type="ARBA" id="ARBA00023004"/>
    </source>
</evidence>
<evidence type="ECO:0000256" key="6">
    <source>
        <dbReference type="ARBA" id="ARBA00012204"/>
    </source>
</evidence>
<keyword evidence="18 27" id="KW-0408">Iron</keyword>
<evidence type="ECO:0000256" key="4">
    <source>
        <dbReference type="ARBA" id="ARBA00004389"/>
    </source>
</evidence>
<dbReference type="EC" id="5.3.99.4" evidence="6"/>
<comment type="cofactor">
    <cofactor evidence="3 27">
        <name>heme</name>
        <dbReference type="ChEBI" id="CHEBI:30413"/>
    </cofactor>
</comment>
<dbReference type="EC" id="4.2.1.152" evidence="7"/>
<keyword evidence="20" id="KW-0472">Membrane</keyword>
<feature type="binding site" evidence="28">
    <location>
        <position position="276"/>
    </location>
    <ligand>
        <name>substrate</name>
    </ligand>
</feature>
<sequence>MIWTIILLIQAAILYCILTHRKRYKTDPPLDKGIIPWLGHALEFGKDAFKFLARMKKKHGDIFTVRVAGRYVTVLLDPFSYDLVLTDRDSLDFSQYATVLMDRIFQLKLPHHMQNQSKVIMKKHFLGMNLIGLNTSIGRHLHNLMKAELSVNQKDWKEEGLFNFSYSLLFKAGYLTLFGEQNNNVTDPSKIYKEYRTFDGLLTKLARGTLKPEEKKLSQSVRQRLCALLSPVGGGEEDSGAGSWVHSYRRMLQDEGVDHDTQNKALLMQLWASQGNAGPAAFWLLGFLLTNPDAMTAVKKEFRGISQTSETCLFNVKTPVFDSALEETLRLTAAPFITREVVREKTIHMSDGQEYRLRKGDRLCLFPLLSPQMDPDVHSEPQIFKHDRFLNQDGSPKTDFYKRGRMLKYYTMPWGAGVNGCVGRQLAIHSIRLFVYMVLTKYDIELCDRNAHMPDVNTSRYGFGVLQPEGELQSSHKDWRCAQWCSGGGTLESRCDTALQGLNWRLLLRAERRLLDHCPPHAPGLTPATETCLPASALLATC</sequence>
<dbReference type="InterPro" id="IPR036396">
    <property type="entry name" value="Cyt_P450_sf"/>
</dbReference>
<evidence type="ECO:0000256" key="23">
    <source>
        <dbReference type="ARBA" id="ARBA00023239"/>
    </source>
</evidence>
<dbReference type="SUPFAM" id="SSF48264">
    <property type="entry name" value="Cytochrome P450"/>
    <property type="match status" value="1"/>
</dbReference>
<evidence type="ECO:0000256" key="3">
    <source>
        <dbReference type="ARBA" id="ARBA00001971"/>
    </source>
</evidence>
<dbReference type="GO" id="GO:0005789">
    <property type="term" value="C:endoplasmic reticulum membrane"/>
    <property type="evidence" value="ECO:0007669"/>
    <property type="project" value="UniProtKB-SubCell"/>
</dbReference>
<feature type="binding site" evidence="28">
    <location>
        <position position="362"/>
    </location>
    <ligand>
        <name>substrate</name>
    </ligand>
</feature>
<evidence type="ECO:0000256" key="26">
    <source>
        <dbReference type="ARBA" id="ARBA00045141"/>
    </source>
</evidence>
<evidence type="ECO:0000256" key="10">
    <source>
        <dbReference type="ARBA" id="ARBA00022516"/>
    </source>
</evidence>
<evidence type="ECO:0000256" key="19">
    <source>
        <dbReference type="ARBA" id="ARBA00023098"/>
    </source>
</evidence>
<keyword evidence="10" id="KW-0444">Lipid biosynthesis</keyword>
<keyword evidence="15" id="KW-0256">Endoplasmic reticulum</keyword>
<dbReference type="GO" id="GO:0008116">
    <property type="term" value="F:prostaglandin-I synthase activity"/>
    <property type="evidence" value="ECO:0007669"/>
    <property type="project" value="UniProtKB-EC"/>
</dbReference>
<evidence type="ECO:0000256" key="8">
    <source>
        <dbReference type="ARBA" id="ARBA00017409"/>
    </source>
</evidence>
<evidence type="ECO:0000256" key="2">
    <source>
        <dbReference type="ARBA" id="ARBA00001719"/>
    </source>
</evidence>
<evidence type="ECO:0000256" key="7">
    <source>
        <dbReference type="ARBA" id="ARBA00013084"/>
    </source>
</evidence>
<dbReference type="GO" id="GO:0020037">
    <property type="term" value="F:heme binding"/>
    <property type="evidence" value="ECO:0007669"/>
    <property type="project" value="InterPro"/>
</dbReference>
<evidence type="ECO:0000256" key="25">
    <source>
        <dbReference type="ARBA" id="ARBA00033404"/>
    </source>
</evidence>
<comment type="similarity">
    <text evidence="5">Belongs to the cytochrome P450 family.</text>
</comment>
<dbReference type="InterPro" id="IPR002403">
    <property type="entry name" value="Cyt_P450_E_grp-IV"/>
</dbReference>
<gene>
    <name evidence="29" type="ORF">KC01_LOCUS36020</name>
</gene>
<evidence type="ECO:0000256" key="12">
    <source>
        <dbReference type="ARBA" id="ARBA00022617"/>
    </source>
</evidence>
<feature type="binding site" evidence="28">
    <location>
        <position position="109"/>
    </location>
    <ligand>
        <name>substrate</name>
    </ligand>
</feature>
<evidence type="ECO:0000313" key="29">
    <source>
        <dbReference type="EMBL" id="CAL1609236.1"/>
    </source>
</evidence>
<evidence type="ECO:0000256" key="13">
    <source>
        <dbReference type="ARBA" id="ARBA00022692"/>
    </source>
</evidence>
<evidence type="ECO:0000256" key="17">
    <source>
        <dbReference type="ARBA" id="ARBA00022989"/>
    </source>
</evidence>
<evidence type="ECO:0000256" key="21">
    <source>
        <dbReference type="ARBA" id="ARBA00023160"/>
    </source>
</evidence>
<evidence type="ECO:0000256" key="22">
    <source>
        <dbReference type="ARBA" id="ARBA00023235"/>
    </source>
</evidence>
<proteinExistence type="inferred from homology"/>
<dbReference type="PIRSF" id="PIRSF000047">
    <property type="entry name" value="Cytochrome_CYPVIIA1"/>
    <property type="match status" value="1"/>
</dbReference>
<dbReference type="Gene3D" id="1.10.630.10">
    <property type="entry name" value="Cytochrome P450"/>
    <property type="match status" value="1"/>
</dbReference>
<dbReference type="Pfam" id="PF00067">
    <property type="entry name" value="p450"/>
    <property type="match status" value="1"/>
</dbReference>
<dbReference type="PRINTS" id="PR00465">
    <property type="entry name" value="EP450IV"/>
</dbReference>
<dbReference type="GO" id="GO:0001516">
    <property type="term" value="P:prostaglandin biosynthetic process"/>
    <property type="evidence" value="ECO:0007669"/>
    <property type="project" value="UniProtKB-KW"/>
</dbReference>
<keyword evidence="11" id="KW-0643">Prostaglandin biosynthesis</keyword>
<evidence type="ECO:0000256" key="20">
    <source>
        <dbReference type="ARBA" id="ARBA00023136"/>
    </source>
</evidence>
<keyword evidence="12 27" id="KW-0349">Heme</keyword>
<evidence type="ECO:0000256" key="28">
    <source>
        <dbReference type="PIRSR" id="PIRSR000047-2"/>
    </source>
</evidence>
<keyword evidence="30" id="KW-1185">Reference proteome</keyword>
<keyword evidence="16" id="KW-0276">Fatty acid metabolism</keyword>
<accession>A0AAV2M778</accession>
<evidence type="ECO:0000256" key="1">
    <source>
        <dbReference type="ARBA" id="ARBA00000463"/>
    </source>
</evidence>
<organism evidence="29 30">
    <name type="scientific">Knipowitschia caucasica</name>
    <name type="common">Caucasian dwarf goby</name>
    <name type="synonym">Pomatoschistus caucasicus</name>
    <dbReference type="NCBI Taxonomy" id="637954"/>
    <lineage>
        <taxon>Eukaryota</taxon>
        <taxon>Metazoa</taxon>
        <taxon>Chordata</taxon>
        <taxon>Craniata</taxon>
        <taxon>Vertebrata</taxon>
        <taxon>Euteleostomi</taxon>
        <taxon>Actinopterygii</taxon>
        <taxon>Neopterygii</taxon>
        <taxon>Teleostei</taxon>
        <taxon>Neoteleostei</taxon>
        <taxon>Acanthomorphata</taxon>
        <taxon>Gobiaria</taxon>
        <taxon>Gobiiformes</taxon>
        <taxon>Gobioidei</taxon>
        <taxon>Gobiidae</taxon>
        <taxon>Gobiinae</taxon>
        <taxon>Knipowitschia</taxon>
    </lineage>
</organism>
<feature type="binding site" description="axial binding residue" evidence="27">
    <location>
        <position position="421"/>
    </location>
    <ligand>
        <name>heme</name>
        <dbReference type="ChEBI" id="CHEBI:30413"/>
    </ligand>
    <ligandPart>
        <name>Fe</name>
        <dbReference type="ChEBI" id="CHEBI:18248"/>
    </ligandPart>
</feature>
<dbReference type="EMBL" id="OZ035828">
    <property type="protein sequence ID" value="CAL1609236.1"/>
    <property type="molecule type" value="Genomic_DNA"/>
</dbReference>
<evidence type="ECO:0000256" key="15">
    <source>
        <dbReference type="ARBA" id="ARBA00022824"/>
    </source>
</evidence>
<keyword evidence="23" id="KW-0456">Lyase</keyword>
<dbReference type="PANTHER" id="PTHR24306:SF4">
    <property type="entry name" value="PROSTACYCLIN SYNTHASE"/>
    <property type="match status" value="1"/>
</dbReference>
<keyword evidence="13" id="KW-0812">Transmembrane</keyword>
<keyword evidence="9" id="KW-0644">Prostaglandin metabolism</keyword>
<evidence type="ECO:0000256" key="5">
    <source>
        <dbReference type="ARBA" id="ARBA00010617"/>
    </source>
</evidence>
<comment type="function">
    <text evidence="26">Catalyzes the biosynthesis and metabolism of eicosanoids. Catalyzes the isomerization of prostaglandin H2 to prostacyclin (= prostaglandin I2), a potent mediator of vasodilation and inhibitor of platelet aggregation. Additionally, displays dehydratase activity, toward hydroperoxyeicosatetraenoates (HPETEs), especially toward (15S)-hydroperoxy-(5Z,8Z,11Z,13E)-eicosatetraenoate (15(S)-HPETE).</text>
</comment>
<evidence type="ECO:0000313" key="30">
    <source>
        <dbReference type="Proteomes" id="UP001497482"/>
    </source>
</evidence>
<reference evidence="29 30" key="1">
    <citation type="submission" date="2024-04" db="EMBL/GenBank/DDBJ databases">
        <authorList>
            <person name="Waldvogel A.-M."/>
            <person name="Schoenle A."/>
        </authorList>
    </citation>
    <scope>NUCLEOTIDE SEQUENCE [LARGE SCALE GENOMIC DNA]</scope>
</reference>
<dbReference type="GO" id="GO:0016705">
    <property type="term" value="F:oxidoreductase activity, acting on paired donors, with incorporation or reduction of molecular oxygen"/>
    <property type="evidence" value="ECO:0007669"/>
    <property type="project" value="InterPro"/>
</dbReference>
<dbReference type="PANTHER" id="PTHR24306">
    <property type="match status" value="1"/>
</dbReference>
<evidence type="ECO:0000256" key="11">
    <source>
        <dbReference type="ARBA" id="ARBA00022585"/>
    </source>
</evidence>
<evidence type="ECO:0000256" key="9">
    <source>
        <dbReference type="ARBA" id="ARBA00022501"/>
    </source>
</evidence>
<comment type="subcellular location">
    <subcellularLocation>
        <location evidence="4">Endoplasmic reticulum membrane</location>
        <topology evidence="4">Single-pass membrane protein</topology>
    </subcellularLocation>
</comment>
<evidence type="ECO:0000256" key="14">
    <source>
        <dbReference type="ARBA" id="ARBA00022723"/>
    </source>
</evidence>
<dbReference type="GO" id="GO:0106256">
    <property type="term" value="F:hydroperoxy icosatetraenoate dehydratase activity"/>
    <property type="evidence" value="ECO:0007669"/>
    <property type="project" value="UniProtKB-EC"/>
</dbReference>
<keyword evidence="22" id="KW-0413">Isomerase</keyword>
<evidence type="ECO:0000256" key="16">
    <source>
        <dbReference type="ARBA" id="ARBA00022832"/>
    </source>
</evidence>
<keyword evidence="21" id="KW-0275">Fatty acid biosynthesis</keyword>
<evidence type="ECO:0000256" key="27">
    <source>
        <dbReference type="PIRSR" id="PIRSR000047-1"/>
    </source>
</evidence>
<keyword evidence="14 27" id="KW-0479">Metal-binding</keyword>
<dbReference type="InterPro" id="IPR024204">
    <property type="entry name" value="Cyt_P450_CYP7A1-type"/>
</dbReference>
<comment type="catalytic activity">
    <reaction evidence="1">
        <text>prostaglandin H2 = prostaglandin I2</text>
        <dbReference type="Rhea" id="RHEA:23580"/>
        <dbReference type="ChEBI" id="CHEBI:57403"/>
        <dbReference type="ChEBI" id="CHEBI:57405"/>
        <dbReference type="EC" id="5.3.99.4"/>
    </reaction>
    <physiologicalReaction direction="left-to-right" evidence="1">
        <dbReference type="Rhea" id="RHEA:23581"/>
    </physiologicalReaction>
</comment>
<dbReference type="AlphaFoldDB" id="A0AAV2M778"/>
<comment type="catalytic activity">
    <reaction evidence="2">
        <text>a hydroperoxyeicosatetraenoate = an oxoeicosatetraenoate + H2O</text>
        <dbReference type="Rhea" id="RHEA:55556"/>
        <dbReference type="ChEBI" id="CHEBI:15377"/>
        <dbReference type="ChEBI" id="CHEBI:59720"/>
        <dbReference type="ChEBI" id="CHEBI:131859"/>
        <dbReference type="EC" id="4.2.1.152"/>
    </reaction>
    <physiologicalReaction direction="left-to-right" evidence="2">
        <dbReference type="Rhea" id="RHEA:55557"/>
    </physiologicalReaction>
</comment>
<dbReference type="Proteomes" id="UP001497482">
    <property type="component" value="Chromosome 6"/>
</dbReference>